<dbReference type="RefSeq" id="XP_007688315.1">
    <property type="nucleotide sequence ID" value="XM_007690125.1"/>
</dbReference>
<protein>
    <submittedName>
        <fullName evidence="2">Uncharacterized protein</fullName>
    </submittedName>
</protein>
<evidence type="ECO:0000313" key="3">
    <source>
        <dbReference type="Proteomes" id="UP000054032"/>
    </source>
</evidence>
<feature type="compositionally biased region" description="Basic and acidic residues" evidence="1">
    <location>
        <begin position="47"/>
        <end position="69"/>
    </location>
</feature>
<feature type="region of interest" description="Disordered" evidence="1">
    <location>
        <begin position="1"/>
        <end position="81"/>
    </location>
</feature>
<proteinExistence type="predicted"/>
<gene>
    <name evidence="2" type="ORF">COCMIDRAFT_96297</name>
</gene>
<sequence>MFPEHQLAARARARARVNEVDRRNQPERGRARMDHTTQERQQAAQERQQKTSSPHEDGKEEDQIRHDTQQDLPTRLSPCVR</sequence>
<dbReference type="Proteomes" id="UP000054032">
    <property type="component" value="Unassembled WGS sequence"/>
</dbReference>
<accession>W6ZNR7</accession>
<organism evidence="2 3">
    <name type="scientific">Bipolaris oryzae ATCC 44560</name>
    <dbReference type="NCBI Taxonomy" id="930090"/>
    <lineage>
        <taxon>Eukaryota</taxon>
        <taxon>Fungi</taxon>
        <taxon>Dikarya</taxon>
        <taxon>Ascomycota</taxon>
        <taxon>Pezizomycotina</taxon>
        <taxon>Dothideomycetes</taxon>
        <taxon>Pleosporomycetidae</taxon>
        <taxon>Pleosporales</taxon>
        <taxon>Pleosporineae</taxon>
        <taxon>Pleosporaceae</taxon>
        <taxon>Bipolaris</taxon>
    </lineage>
</organism>
<keyword evidence="3" id="KW-1185">Reference proteome</keyword>
<dbReference type="KEGG" id="bor:COCMIDRAFT_96297"/>
<dbReference type="OrthoDB" id="3694774at2759"/>
<reference evidence="2 3" key="1">
    <citation type="journal article" date="2013" name="PLoS Genet.">
        <title>Comparative genome structure, secondary metabolite, and effector coding capacity across Cochliobolus pathogens.</title>
        <authorList>
            <person name="Condon B.J."/>
            <person name="Leng Y."/>
            <person name="Wu D."/>
            <person name="Bushley K.E."/>
            <person name="Ohm R.A."/>
            <person name="Otillar R."/>
            <person name="Martin J."/>
            <person name="Schackwitz W."/>
            <person name="Grimwood J."/>
            <person name="MohdZainudin N."/>
            <person name="Xue C."/>
            <person name="Wang R."/>
            <person name="Manning V.A."/>
            <person name="Dhillon B."/>
            <person name="Tu Z.J."/>
            <person name="Steffenson B.J."/>
            <person name="Salamov A."/>
            <person name="Sun H."/>
            <person name="Lowry S."/>
            <person name="LaButti K."/>
            <person name="Han J."/>
            <person name="Copeland A."/>
            <person name="Lindquist E."/>
            <person name="Barry K."/>
            <person name="Schmutz J."/>
            <person name="Baker S.E."/>
            <person name="Ciuffetti L.M."/>
            <person name="Grigoriev I.V."/>
            <person name="Zhong S."/>
            <person name="Turgeon B.G."/>
        </authorList>
    </citation>
    <scope>NUCLEOTIDE SEQUENCE [LARGE SCALE GENOMIC DNA]</scope>
    <source>
        <strain evidence="2 3">ATCC 44560</strain>
    </source>
</reference>
<evidence type="ECO:0000313" key="2">
    <source>
        <dbReference type="EMBL" id="EUC45201.1"/>
    </source>
</evidence>
<dbReference type="EMBL" id="KI963989">
    <property type="protein sequence ID" value="EUC45201.1"/>
    <property type="molecule type" value="Genomic_DNA"/>
</dbReference>
<dbReference type="HOGENOM" id="CLU_2573553_0_0_1"/>
<feature type="compositionally biased region" description="Basic and acidic residues" evidence="1">
    <location>
        <begin position="16"/>
        <end position="38"/>
    </location>
</feature>
<name>W6ZNR7_COCMI</name>
<evidence type="ECO:0000256" key="1">
    <source>
        <dbReference type="SAM" id="MobiDB-lite"/>
    </source>
</evidence>
<dbReference type="GeneID" id="19128827"/>
<dbReference type="AlphaFoldDB" id="W6ZNR7"/>